<dbReference type="AlphaFoldDB" id="A0A081BWI5"/>
<dbReference type="STRING" id="1499967.U27_03653"/>
<gene>
    <name evidence="1" type="ORF">U27_03653</name>
</gene>
<dbReference type="HOGENOM" id="CLU_2803728_0_0_0"/>
<accession>A0A081BWI5</accession>
<keyword evidence="2" id="KW-1185">Reference proteome</keyword>
<sequence length="67" mass="7240">MTLIKIFMLSQYGDPGTCACGGSFGQSEEQIQALHYALEEAFDCQVDSIVKSRCMISADEVTCKGIA</sequence>
<evidence type="ECO:0000313" key="2">
    <source>
        <dbReference type="Proteomes" id="UP000030661"/>
    </source>
</evidence>
<reference evidence="1" key="1">
    <citation type="journal article" date="2015" name="PeerJ">
        <title>First genomic representation of candidate bacterial phylum KSB3 points to enhanced environmental sensing as a trigger of wastewater bulking.</title>
        <authorList>
            <person name="Sekiguchi Y."/>
            <person name="Ohashi A."/>
            <person name="Parks D.H."/>
            <person name="Yamauchi T."/>
            <person name="Tyson G.W."/>
            <person name="Hugenholtz P."/>
        </authorList>
    </citation>
    <scope>NUCLEOTIDE SEQUENCE [LARGE SCALE GENOMIC DNA]</scope>
</reference>
<organism evidence="1">
    <name type="scientific">Vecturithrix granuli</name>
    <dbReference type="NCBI Taxonomy" id="1499967"/>
    <lineage>
        <taxon>Bacteria</taxon>
        <taxon>Candidatus Moduliflexota</taxon>
        <taxon>Candidatus Vecturitrichia</taxon>
        <taxon>Candidatus Vecturitrichales</taxon>
        <taxon>Candidatus Vecturitrichaceae</taxon>
        <taxon>Candidatus Vecturithrix</taxon>
    </lineage>
</organism>
<evidence type="ECO:0000313" key="1">
    <source>
        <dbReference type="EMBL" id="GAK56690.1"/>
    </source>
</evidence>
<dbReference type="EMBL" id="DF820465">
    <property type="protein sequence ID" value="GAK56690.1"/>
    <property type="molecule type" value="Genomic_DNA"/>
</dbReference>
<protein>
    <submittedName>
        <fullName evidence="1">Uncharacterized protein</fullName>
    </submittedName>
</protein>
<dbReference type="Proteomes" id="UP000030661">
    <property type="component" value="Unassembled WGS sequence"/>
</dbReference>
<proteinExistence type="predicted"/>
<name>A0A081BWI5_VECG1</name>